<dbReference type="PANTHER" id="PTHR43280">
    <property type="entry name" value="ARAC-FAMILY TRANSCRIPTIONAL REGULATOR"/>
    <property type="match status" value="1"/>
</dbReference>
<dbReference type="PANTHER" id="PTHR43280:SF2">
    <property type="entry name" value="HTH-TYPE TRANSCRIPTIONAL REGULATOR EXSA"/>
    <property type="match status" value="1"/>
</dbReference>
<organism evidence="10 11">
    <name type="scientific">Eisenbergiella tayi</name>
    <dbReference type="NCBI Taxonomy" id="1432052"/>
    <lineage>
        <taxon>Bacteria</taxon>
        <taxon>Bacillati</taxon>
        <taxon>Bacillota</taxon>
        <taxon>Clostridia</taxon>
        <taxon>Lachnospirales</taxon>
        <taxon>Lachnospiraceae</taxon>
        <taxon>Eisenbergiella</taxon>
    </lineage>
</organism>
<protein>
    <recommendedName>
        <fullName evidence="1">Stage 0 sporulation protein A homolog</fullName>
    </recommendedName>
</protein>
<feature type="domain" description="HTH araC/xylS-type" evidence="8">
    <location>
        <begin position="425"/>
        <end position="523"/>
    </location>
</feature>
<dbReference type="Pfam" id="PF12833">
    <property type="entry name" value="HTH_18"/>
    <property type="match status" value="1"/>
</dbReference>
<evidence type="ECO:0000256" key="6">
    <source>
        <dbReference type="PROSITE-ProRule" id="PRU00169"/>
    </source>
</evidence>
<comment type="caution">
    <text evidence="10">The sequence shown here is derived from an EMBL/GenBank/DDBJ whole genome shotgun (WGS) entry which is preliminary data.</text>
</comment>
<evidence type="ECO:0000256" key="7">
    <source>
        <dbReference type="SAM" id="Coils"/>
    </source>
</evidence>
<accession>A0A1E3AGB6</accession>
<evidence type="ECO:0000256" key="1">
    <source>
        <dbReference type="ARBA" id="ARBA00018672"/>
    </source>
</evidence>
<feature type="modified residue" description="4-aspartylphosphate" evidence="6">
    <location>
        <position position="55"/>
    </location>
</feature>
<keyword evidence="4" id="KW-0804">Transcription</keyword>
<dbReference type="PROSITE" id="PS01124">
    <property type="entry name" value="HTH_ARAC_FAMILY_2"/>
    <property type="match status" value="1"/>
</dbReference>
<dbReference type="InterPro" id="IPR011006">
    <property type="entry name" value="CheY-like_superfamily"/>
</dbReference>
<reference evidence="10 11" key="1">
    <citation type="submission" date="2016-07" db="EMBL/GenBank/DDBJ databases">
        <title>Characterization of isolates of Eisenbergiella tayi derived from blood cultures, using whole genome sequencing.</title>
        <authorList>
            <person name="Burdz T."/>
            <person name="Wiebe D."/>
            <person name="Huynh C."/>
            <person name="Bernard K."/>
        </authorList>
    </citation>
    <scope>NUCLEOTIDE SEQUENCE [LARGE SCALE GENOMIC DNA]</scope>
    <source>
        <strain evidence="10 11">NML 110608</strain>
    </source>
</reference>
<dbReference type="EMBL" id="MCGH01000002">
    <property type="protein sequence ID" value="ODM07226.1"/>
    <property type="molecule type" value="Genomic_DNA"/>
</dbReference>
<keyword evidence="2" id="KW-0805">Transcription regulation</keyword>
<evidence type="ECO:0000259" key="8">
    <source>
        <dbReference type="PROSITE" id="PS01124"/>
    </source>
</evidence>
<dbReference type="InterPro" id="IPR001789">
    <property type="entry name" value="Sig_transdc_resp-reg_receiver"/>
</dbReference>
<evidence type="ECO:0000313" key="11">
    <source>
        <dbReference type="Proteomes" id="UP000094067"/>
    </source>
</evidence>
<dbReference type="Pfam" id="PF00072">
    <property type="entry name" value="Response_reg"/>
    <property type="match status" value="1"/>
</dbReference>
<dbReference type="SMART" id="SM00448">
    <property type="entry name" value="REC"/>
    <property type="match status" value="1"/>
</dbReference>
<dbReference type="Gene3D" id="1.10.10.60">
    <property type="entry name" value="Homeodomain-like"/>
    <property type="match status" value="2"/>
</dbReference>
<dbReference type="SUPFAM" id="SSF52172">
    <property type="entry name" value="CheY-like"/>
    <property type="match status" value="1"/>
</dbReference>
<dbReference type="InterPro" id="IPR009057">
    <property type="entry name" value="Homeodomain-like_sf"/>
</dbReference>
<sequence length="542" mass="62850">MHKVLIVDDDWLILEDICNLIHWESCGFQAPLTAQSAGQALKILEEIPVELVITDISMPEISGVELILQAKQICPDIVFAVLSNYDDFLYVKEAMKAGAVEYLLKYEIERENLKKFLMQMEKEIQAKKRSIQEQEQLFQMQKDARYDLGCLFWQQVYQDQLDYRRMYDQALRLEIPVNGGAWIPVLVEFEDQEKLKDAEGLWKKLENAALRTGGECRIYGAPVKEGLLFLAVFIPEVSFLIIITLMTKLLNILQEVFTYMDMSVFMCAGRICMQLKELPEGLRGMHEYCHLRFYRGYRTITDNISGLVEKGAFPEDGCKKGEFPFAEWEELISVMATESPEKVEKSFEKFRQAVVRLEPPEQILKRETAGKLRDFRESMENQEKRLSELENASTCSAFFEQLKEIVSECGKAASFLQKISRREIRETVVYLFQHYEETVTLNQLAEMACMSRAYFCKIFKDEVGMNYTDLLNQIRIGHAMQLLQKSSLHTREVALLSGFTDYRYFCRLFKMMTGKTCGEYRKSSLMEKEEGRGEGDNAAYQP</sequence>
<dbReference type="CDD" id="cd17536">
    <property type="entry name" value="REC_YesN-like"/>
    <property type="match status" value="1"/>
</dbReference>
<dbReference type="PROSITE" id="PS50110">
    <property type="entry name" value="RESPONSE_REGULATORY"/>
    <property type="match status" value="1"/>
</dbReference>
<dbReference type="SMART" id="SM00342">
    <property type="entry name" value="HTH_ARAC"/>
    <property type="match status" value="1"/>
</dbReference>
<evidence type="ECO:0000313" key="10">
    <source>
        <dbReference type="EMBL" id="ODM07226.1"/>
    </source>
</evidence>
<keyword evidence="6" id="KW-0597">Phosphoprotein</keyword>
<dbReference type="Gene3D" id="3.40.50.2300">
    <property type="match status" value="1"/>
</dbReference>
<dbReference type="AlphaFoldDB" id="A0A1E3AGB6"/>
<keyword evidence="3" id="KW-0238">DNA-binding</keyword>
<dbReference type="GO" id="GO:0003700">
    <property type="term" value="F:DNA-binding transcription factor activity"/>
    <property type="evidence" value="ECO:0007669"/>
    <property type="project" value="InterPro"/>
</dbReference>
<proteinExistence type="predicted"/>
<evidence type="ECO:0000256" key="2">
    <source>
        <dbReference type="ARBA" id="ARBA00023015"/>
    </source>
</evidence>
<name>A0A1E3AGB6_9FIRM</name>
<feature type="coiled-coil region" evidence="7">
    <location>
        <begin position="103"/>
        <end position="137"/>
    </location>
</feature>
<evidence type="ECO:0000259" key="9">
    <source>
        <dbReference type="PROSITE" id="PS50110"/>
    </source>
</evidence>
<dbReference type="GO" id="GO:0043565">
    <property type="term" value="F:sequence-specific DNA binding"/>
    <property type="evidence" value="ECO:0007669"/>
    <property type="project" value="InterPro"/>
</dbReference>
<dbReference type="Proteomes" id="UP000094067">
    <property type="component" value="Unassembled WGS sequence"/>
</dbReference>
<keyword evidence="7" id="KW-0175">Coiled coil</keyword>
<evidence type="ECO:0000256" key="4">
    <source>
        <dbReference type="ARBA" id="ARBA00023163"/>
    </source>
</evidence>
<dbReference type="SUPFAM" id="SSF46689">
    <property type="entry name" value="Homeodomain-like"/>
    <property type="match status" value="2"/>
</dbReference>
<comment type="function">
    <text evidence="5">May play the central regulatory role in sporulation. It may be an element of the effector pathway responsible for the activation of sporulation genes in response to nutritional stress. Spo0A may act in concert with spo0H (a sigma factor) to control the expression of some genes that are critical to the sporulation process.</text>
</comment>
<evidence type="ECO:0000256" key="3">
    <source>
        <dbReference type="ARBA" id="ARBA00023125"/>
    </source>
</evidence>
<gene>
    <name evidence="10" type="ORF">BEI61_03116</name>
</gene>
<feature type="domain" description="Response regulatory" evidence="9">
    <location>
        <begin position="3"/>
        <end position="120"/>
    </location>
</feature>
<dbReference type="RefSeq" id="WP_069152921.1">
    <property type="nucleotide sequence ID" value="NZ_MCGH01000002.1"/>
</dbReference>
<dbReference type="GO" id="GO:0000160">
    <property type="term" value="P:phosphorelay signal transduction system"/>
    <property type="evidence" value="ECO:0007669"/>
    <property type="project" value="InterPro"/>
</dbReference>
<feature type="coiled-coil region" evidence="7">
    <location>
        <begin position="365"/>
        <end position="392"/>
    </location>
</feature>
<dbReference type="InterPro" id="IPR018060">
    <property type="entry name" value="HTH_AraC"/>
</dbReference>
<evidence type="ECO:0000256" key="5">
    <source>
        <dbReference type="ARBA" id="ARBA00024867"/>
    </source>
</evidence>